<dbReference type="PANTHER" id="PTHR12430:SF0">
    <property type="entry name" value="TRANSLOCASE OF OUTER MITOCHONDRIAL MEMBRANE 20"/>
    <property type="match status" value="1"/>
</dbReference>
<comment type="caution">
    <text evidence="15">The sequence shown here is derived from an EMBL/GenBank/DDBJ whole genome shotgun (WGS) entry which is preliminary data.</text>
</comment>
<dbReference type="GO" id="GO:0016031">
    <property type="term" value="P:tRNA import into mitochondrion"/>
    <property type="evidence" value="ECO:0007669"/>
    <property type="project" value="TreeGrafter"/>
</dbReference>
<dbReference type="PIRSF" id="PIRSF037707">
    <property type="entry name" value="MAS20_rcpt"/>
    <property type="match status" value="1"/>
</dbReference>
<dbReference type="AlphaFoldDB" id="A0A9P8AI01"/>
<dbReference type="GO" id="GO:0005742">
    <property type="term" value="C:mitochondrial outer membrane translocase complex"/>
    <property type="evidence" value="ECO:0007669"/>
    <property type="project" value="UniProtKB-UniRule"/>
</dbReference>
<name>A0A9P8AI01_9ASCO</name>
<evidence type="ECO:0000256" key="8">
    <source>
        <dbReference type="ARBA" id="ARBA00023128"/>
    </source>
</evidence>
<dbReference type="Proteomes" id="UP000790833">
    <property type="component" value="Unassembled WGS sequence"/>
</dbReference>
<keyword evidence="7" id="KW-1133">Transmembrane helix</keyword>
<dbReference type="GO" id="GO:0006605">
    <property type="term" value="P:protein targeting"/>
    <property type="evidence" value="ECO:0007669"/>
    <property type="project" value="InterPro"/>
</dbReference>
<dbReference type="GO" id="GO:0030150">
    <property type="term" value="P:protein import into mitochondrial matrix"/>
    <property type="evidence" value="ECO:0007669"/>
    <property type="project" value="TreeGrafter"/>
</dbReference>
<dbReference type="Pfam" id="PF02064">
    <property type="entry name" value="MAS20"/>
    <property type="match status" value="1"/>
</dbReference>
<evidence type="ECO:0000256" key="13">
    <source>
        <dbReference type="ARBA" id="ARBA00080405"/>
    </source>
</evidence>
<dbReference type="GeneID" id="66114798"/>
<organism evidence="15 16">
    <name type="scientific">Scheffersomyces spartinae</name>
    <dbReference type="NCBI Taxonomy" id="45513"/>
    <lineage>
        <taxon>Eukaryota</taxon>
        <taxon>Fungi</taxon>
        <taxon>Dikarya</taxon>
        <taxon>Ascomycota</taxon>
        <taxon>Saccharomycotina</taxon>
        <taxon>Pichiomycetes</taxon>
        <taxon>Debaryomycetaceae</taxon>
        <taxon>Scheffersomyces</taxon>
    </lineage>
</organism>
<evidence type="ECO:0000256" key="14">
    <source>
        <dbReference type="PIRNR" id="PIRNR037707"/>
    </source>
</evidence>
<comment type="similarity">
    <text evidence="2 14">Belongs to the Tom20 family.</text>
</comment>
<comment type="subcellular location">
    <subcellularLocation>
        <location evidence="1">Mitochondrion outer membrane</location>
        <topology evidence="1">Single-pass membrane protein</topology>
    </subcellularLocation>
</comment>
<dbReference type="SUPFAM" id="SSF47157">
    <property type="entry name" value="Mitochondrial import receptor subunit Tom20"/>
    <property type="match status" value="1"/>
</dbReference>
<evidence type="ECO:0000256" key="3">
    <source>
        <dbReference type="ARBA" id="ARBA00022448"/>
    </source>
</evidence>
<evidence type="ECO:0000256" key="5">
    <source>
        <dbReference type="ARBA" id="ARBA00022787"/>
    </source>
</evidence>
<keyword evidence="8 14" id="KW-0496">Mitochondrion</keyword>
<keyword evidence="4" id="KW-0812">Transmembrane</keyword>
<keyword evidence="5 14" id="KW-1000">Mitochondrion outer membrane</keyword>
<evidence type="ECO:0000256" key="7">
    <source>
        <dbReference type="ARBA" id="ARBA00022989"/>
    </source>
</evidence>
<evidence type="ECO:0000256" key="11">
    <source>
        <dbReference type="ARBA" id="ARBA00068548"/>
    </source>
</evidence>
<dbReference type="GO" id="GO:0008320">
    <property type="term" value="F:protein transmembrane transporter activity"/>
    <property type="evidence" value="ECO:0007669"/>
    <property type="project" value="TreeGrafter"/>
</dbReference>
<evidence type="ECO:0000256" key="6">
    <source>
        <dbReference type="ARBA" id="ARBA00022927"/>
    </source>
</evidence>
<gene>
    <name evidence="15" type="ORF">KQ657_001424</name>
</gene>
<sequence length="175" mass="18914">MGKLTTFTIVATSALVAYCAYFDYNRRTSPEFRKALKKRAAETNKLEQKKKEESKKSKMEAVKAALASDIDLPTDIGEKENFFMTQVAIGEQLSVAGKEVEAALSFYKALSIYPNPTDLLGIYQKSVPEGVYELIVMMIAVKPPASLSSILGNAAAADIAAEPVAPAQATEADLD</sequence>
<evidence type="ECO:0000256" key="9">
    <source>
        <dbReference type="ARBA" id="ARBA00023136"/>
    </source>
</evidence>
<evidence type="ECO:0000256" key="10">
    <source>
        <dbReference type="ARBA" id="ARBA00042705"/>
    </source>
</evidence>
<dbReference type="GO" id="GO:0006886">
    <property type="term" value="P:intracellular protein transport"/>
    <property type="evidence" value="ECO:0007669"/>
    <property type="project" value="InterPro"/>
</dbReference>
<evidence type="ECO:0000313" key="15">
    <source>
        <dbReference type="EMBL" id="KAG7192644.1"/>
    </source>
</evidence>
<dbReference type="InterPro" id="IPR002056">
    <property type="entry name" value="MAS20"/>
</dbReference>
<evidence type="ECO:0000256" key="12">
    <source>
        <dbReference type="ARBA" id="ARBA00073975"/>
    </source>
</evidence>
<dbReference type="PRINTS" id="PR00351">
    <property type="entry name" value="OM20RECEPTOR"/>
</dbReference>
<evidence type="ECO:0000256" key="2">
    <source>
        <dbReference type="ARBA" id="ARBA00005792"/>
    </source>
</evidence>
<proteinExistence type="inferred from homology"/>
<dbReference type="FunFam" id="1.20.960.10:FF:000002">
    <property type="entry name" value="Mitochondrial import receptor subunit TOM20"/>
    <property type="match status" value="1"/>
</dbReference>
<keyword evidence="16" id="KW-1185">Reference proteome</keyword>
<keyword evidence="6" id="KW-0653">Protein transport</keyword>
<keyword evidence="9 14" id="KW-0472">Membrane</keyword>
<dbReference type="EMBL" id="JAHMUF010000016">
    <property type="protein sequence ID" value="KAG7192644.1"/>
    <property type="molecule type" value="Genomic_DNA"/>
</dbReference>
<dbReference type="GO" id="GO:0030943">
    <property type="term" value="F:mitochondrion targeting sequence binding"/>
    <property type="evidence" value="ECO:0007669"/>
    <property type="project" value="TreeGrafter"/>
</dbReference>
<dbReference type="OrthoDB" id="2154253at2759"/>
<accession>A0A9P8AI01</accession>
<dbReference type="InterPro" id="IPR023392">
    <property type="entry name" value="Tom20_dom_sf"/>
</dbReference>
<evidence type="ECO:0000313" key="16">
    <source>
        <dbReference type="Proteomes" id="UP000790833"/>
    </source>
</evidence>
<protein>
    <recommendedName>
        <fullName evidence="11">Mitochondrial import receptor subunit TOM20</fullName>
    </recommendedName>
    <alternativeName>
        <fullName evidence="10">Mitochondrial 20 kDa outer membrane protein</fullName>
    </alternativeName>
    <alternativeName>
        <fullName evidence="12">Mitochondrial import receptor subunit tom20</fullName>
    </alternativeName>
    <alternativeName>
        <fullName evidence="13">Translocase of outer membrane 20 kDa subunit</fullName>
    </alternativeName>
</protein>
<dbReference type="PANTHER" id="PTHR12430">
    <property type="entry name" value="MITOCHONDRIAL IMPORT RECEPTOR SUBUNIT TOM20"/>
    <property type="match status" value="1"/>
</dbReference>
<dbReference type="Gene3D" id="1.20.960.10">
    <property type="entry name" value="Mitochondrial outer membrane translocase complex, subunit Tom20 domain"/>
    <property type="match status" value="1"/>
</dbReference>
<evidence type="ECO:0000256" key="4">
    <source>
        <dbReference type="ARBA" id="ARBA00022692"/>
    </source>
</evidence>
<keyword evidence="3" id="KW-0813">Transport</keyword>
<dbReference type="RefSeq" id="XP_043048194.1">
    <property type="nucleotide sequence ID" value="XM_043192222.1"/>
</dbReference>
<reference evidence="15" key="1">
    <citation type="submission" date="2021-03" db="EMBL/GenBank/DDBJ databases">
        <authorList>
            <person name="Palmer J.M."/>
        </authorList>
    </citation>
    <scope>NUCLEOTIDE SEQUENCE</scope>
    <source>
        <strain evidence="15">ARV_011</strain>
    </source>
</reference>
<evidence type="ECO:0000256" key="1">
    <source>
        <dbReference type="ARBA" id="ARBA00004572"/>
    </source>
</evidence>